<sequence>NLKLSILKTITLYLANIKYIAIQASFLYTKSEIEDNSILFFAEFVENVSANNNNLNYLFWKKYQLYFLSGKKDMGRTILGDKCLTFMR</sequence>
<evidence type="ECO:0000313" key="2">
    <source>
        <dbReference type="Proteomes" id="UP001431783"/>
    </source>
</evidence>
<dbReference type="EMBL" id="JARQZJ010000103">
    <property type="protein sequence ID" value="KAK9886898.1"/>
    <property type="molecule type" value="Genomic_DNA"/>
</dbReference>
<dbReference type="AlphaFoldDB" id="A0AAW1UVN7"/>
<keyword evidence="2" id="KW-1185">Reference proteome</keyword>
<gene>
    <name evidence="1" type="ORF">WA026_019154</name>
</gene>
<comment type="caution">
    <text evidence="1">The sequence shown here is derived from an EMBL/GenBank/DDBJ whole genome shotgun (WGS) entry which is preliminary data.</text>
</comment>
<evidence type="ECO:0000313" key="1">
    <source>
        <dbReference type="EMBL" id="KAK9886898.1"/>
    </source>
</evidence>
<reference evidence="1 2" key="1">
    <citation type="submission" date="2023-03" db="EMBL/GenBank/DDBJ databases">
        <title>Genome insight into feeding habits of ladybird beetles.</title>
        <authorList>
            <person name="Li H.-S."/>
            <person name="Huang Y.-H."/>
            <person name="Pang H."/>
        </authorList>
    </citation>
    <scope>NUCLEOTIDE SEQUENCE [LARGE SCALE GENOMIC DNA]</scope>
    <source>
        <strain evidence="1">SYSU_2023b</strain>
        <tissue evidence="1">Whole body</tissue>
    </source>
</reference>
<feature type="non-terminal residue" evidence="1">
    <location>
        <position position="1"/>
    </location>
</feature>
<name>A0AAW1UVN7_9CUCU</name>
<protein>
    <submittedName>
        <fullName evidence="1">Uncharacterized protein</fullName>
    </submittedName>
</protein>
<accession>A0AAW1UVN7</accession>
<organism evidence="1 2">
    <name type="scientific">Henosepilachna vigintioctopunctata</name>
    <dbReference type="NCBI Taxonomy" id="420089"/>
    <lineage>
        <taxon>Eukaryota</taxon>
        <taxon>Metazoa</taxon>
        <taxon>Ecdysozoa</taxon>
        <taxon>Arthropoda</taxon>
        <taxon>Hexapoda</taxon>
        <taxon>Insecta</taxon>
        <taxon>Pterygota</taxon>
        <taxon>Neoptera</taxon>
        <taxon>Endopterygota</taxon>
        <taxon>Coleoptera</taxon>
        <taxon>Polyphaga</taxon>
        <taxon>Cucujiformia</taxon>
        <taxon>Coccinelloidea</taxon>
        <taxon>Coccinellidae</taxon>
        <taxon>Epilachninae</taxon>
        <taxon>Epilachnini</taxon>
        <taxon>Henosepilachna</taxon>
    </lineage>
</organism>
<proteinExistence type="predicted"/>
<dbReference type="Proteomes" id="UP001431783">
    <property type="component" value="Unassembled WGS sequence"/>
</dbReference>